<feature type="compositionally biased region" description="Basic and acidic residues" evidence="1">
    <location>
        <begin position="1"/>
        <end position="18"/>
    </location>
</feature>
<dbReference type="Pfam" id="PF05678">
    <property type="entry name" value="VQ"/>
    <property type="match status" value="1"/>
</dbReference>
<organism evidence="3 4">
    <name type="scientific">Ananas comosus</name>
    <name type="common">Pineapple</name>
    <name type="synonym">Ananas ananas</name>
    <dbReference type="NCBI Taxonomy" id="4615"/>
    <lineage>
        <taxon>Eukaryota</taxon>
        <taxon>Viridiplantae</taxon>
        <taxon>Streptophyta</taxon>
        <taxon>Embryophyta</taxon>
        <taxon>Tracheophyta</taxon>
        <taxon>Spermatophyta</taxon>
        <taxon>Magnoliopsida</taxon>
        <taxon>Liliopsida</taxon>
        <taxon>Poales</taxon>
        <taxon>Bromeliaceae</taxon>
        <taxon>Bromelioideae</taxon>
        <taxon>Ananas</taxon>
    </lineage>
</organism>
<name>A0A6P5GLB8_ANACO</name>
<dbReference type="OrthoDB" id="695631at2759"/>
<feature type="region of interest" description="Disordered" evidence="1">
    <location>
        <begin position="1"/>
        <end position="52"/>
    </location>
</feature>
<gene>
    <name evidence="4" type="primary">LOC109722439</name>
</gene>
<accession>A0A6P5GLB8</accession>
<evidence type="ECO:0000313" key="4">
    <source>
        <dbReference type="RefSeq" id="XP_020106100.1"/>
    </source>
</evidence>
<dbReference type="PANTHER" id="PTHR33143">
    <property type="entry name" value="F16F4.1 PROTEIN-RELATED"/>
    <property type="match status" value="1"/>
</dbReference>
<dbReference type="InterPro" id="IPR039607">
    <property type="entry name" value="VQ_8/17/18/20/21/25"/>
</dbReference>
<proteinExistence type="predicted"/>
<keyword evidence="3" id="KW-1185">Reference proteome</keyword>
<evidence type="ECO:0000259" key="2">
    <source>
        <dbReference type="Pfam" id="PF05678"/>
    </source>
</evidence>
<dbReference type="RefSeq" id="XP_020106100.1">
    <property type="nucleotide sequence ID" value="XM_020250511.1"/>
</dbReference>
<dbReference type="PANTHER" id="PTHR33143:SF6">
    <property type="entry name" value="OS08G0102900 PROTEIN"/>
    <property type="match status" value="1"/>
</dbReference>
<dbReference type="GO" id="GO:0005634">
    <property type="term" value="C:nucleus"/>
    <property type="evidence" value="ECO:0007669"/>
    <property type="project" value="TreeGrafter"/>
</dbReference>
<dbReference type="AlphaFoldDB" id="A0A6P5GLB8"/>
<sequence>MDPFEPTKERPSPRRELQGPRPTPLKVRKDSHKIKKPPVAPAQPQHGALPVQQRPPVIIYTVSPKVIHTHPSEFMSLVQRLTGASSSSSSSASASVSAFASTSASAFASDKGEALSPAARLAVIERPQGRVVTPRGNMPSQVDGAVDVLDQLGFQGGARLLDRTGSFPGILSPVPSTLPAIPPNFFSPLPEMNSLNFLHELSPAFHTFNKSNISTENNNMAMVSPSFFLTTPFAPSPNAYWDLFQQYQDT</sequence>
<dbReference type="InterPro" id="IPR008889">
    <property type="entry name" value="VQ"/>
</dbReference>
<dbReference type="GeneID" id="109722439"/>
<dbReference type="Gramene" id="Aco018255.1.mrna1">
    <property type="protein sequence ID" value="Aco018255.1.mrna1.cds1"/>
    <property type="gene ID" value="Aco018255.1.path1"/>
</dbReference>
<reference evidence="4" key="2">
    <citation type="submission" date="2025-08" db="UniProtKB">
        <authorList>
            <consortium name="RefSeq"/>
        </authorList>
    </citation>
    <scope>IDENTIFICATION</scope>
    <source>
        <tissue evidence="4">Leaf</tissue>
    </source>
</reference>
<protein>
    <submittedName>
        <fullName evidence="4">Nuclear speckle RNA-binding protein B-like</fullName>
    </submittedName>
</protein>
<evidence type="ECO:0000313" key="3">
    <source>
        <dbReference type="Proteomes" id="UP000515123"/>
    </source>
</evidence>
<evidence type="ECO:0000256" key="1">
    <source>
        <dbReference type="SAM" id="MobiDB-lite"/>
    </source>
</evidence>
<reference evidence="3" key="1">
    <citation type="journal article" date="2015" name="Nat. Genet.">
        <title>The pineapple genome and the evolution of CAM photosynthesis.</title>
        <authorList>
            <person name="Ming R."/>
            <person name="VanBuren R."/>
            <person name="Wai C.M."/>
            <person name="Tang H."/>
            <person name="Schatz M.C."/>
            <person name="Bowers J.E."/>
            <person name="Lyons E."/>
            <person name="Wang M.L."/>
            <person name="Chen J."/>
            <person name="Biggers E."/>
            <person name="Zhang J."/>
            <person name="Huang L."/>
            <person name="Zhang L."/>
            <person name="Miao W."/>
            <person name="Zhang J."/>
            <person name="Ye Z."/>
            <person name="Miao C."/>
            <person name="Lin Z."/>
            <person name="Wang H."/>
            <person name="Zhou H."/>
            <person name="Yim W.C."/>
            <person name="Priest H.D."/>
            <person name="Zheng C."/>
            <person name="Woodhouse M."/>
            <person name="Edger P.P."/>
            <person name="Guyot R."/>
            <person name="Guo H.B."/>
            <person name="Guo H."/>
            <person name="Zheng G."/>
            <person name="Singh R."/>
            <person name="Sharma A."/>
            <person name="Min X."/>
            <person name="Zheng Y."/>
            <person name="Lee H."/>
            <person name="Gurtowski J."/>
            <person name="Sedlazeck F.J."/>
            <person name="Harkess A."/>
            <person name="McKain M.R."/>
            <person name="Liao Z."/>
            <person name="Fang J."/>
            <person name="Liu J."/>
            <person name="Zhang X."/>
            <person name="Zhang Q."/>
            <person name="Hu W."/>
            <person name="Qin Y."/>
            <person name="Wang K."/>
            <person name="Chen L.Y."/>
            <person name="Shirley N."/>
            <person name="Lin Y.R."/>
            <person name="Liu L.Y."/>
            <person name="Hernandez A.G."/>
            <person name="Wright C.L."/>
            <person name="Bulone V."/>
            <person name="Tuskan G.A."/>
            <person name="Heath K."/>
            <person name="Zee F."/>
            <person name="Moore P.H."/>
            <person name="Sunkar R."/>
            <person name="Leebens-Mack J.H."/>
            <person name="Mockler T."/>
            <person name="Bennetzen J.L."/>
            <person name="Freeling M."/>
            <person name="Sankoff D."/>
            <person name="Paterson A.H."/>
            <person name="Zhu X."/>
            <person name="Yang X."/>
            <person name="Smith J.A."/>
            <person name="Cushman J.C."/>
            <person name="Paull R.E."/>
            <person name="Yu Q."/>
        </authorList>
    </citation>
    <scope>NUCLEOTIDE SEQUENCE [LARGE SCALE GENOMIC DNA]</scope>
    <source>
        <strain evidence="3">cv. F153</strain>
    </source>
</reference>
<feature type="domain" description="VQ" evidence="2">
    <location>
        <begin position="61"/>
        <end position="87"/>
    </location>
</feature>
<dbReference type="Proteomes" id="UP000515123">
    <property type="component" value="Linkage group 1"/>
</dbReference>